<accession>A0A1X7GL93</accession>
<dbReference type="STRING" id="1313296.SAMN05661091_0690"/>
<dbReference type="InterPro" id="IPR045507">
    <property type="entry name" value="DUF6483"/>
</dbReference>
<dbReference type="AlphaFoldDB" id="A0A1X7GL93"/>
<sequence length="225" mass="26424">MYRKDYLLRLVEEMTQMISKVFGLKQQKKHNEALLEINEMLSRQFRLNSKLLKSLSAEDIVQLFHSGGVVEADKLQSTARLLEEEADIYLDMDRLEDGNTLLVKALHLYLSASMHGGDRHILDMPRRINELLERVRPHGLPNETERLLFTYTEREGEYAAAEDSLYRLLQREAVDYREGRLFYERLLAVDKDELERGRLPITEVQEGLEELKLRYSHVTQSQNPY</sequence>
<dbReference type="EMBL" id="LT840184">
    <property type="protein sequence ID" value="SMF70972.1"/>
    <property type="molecule type" value="Genomic_DNA"/>
</dbReference>
<gene>
    <name evidence="1" type="ORF">SAMN05661091_0690</name>
</gene>
<dbReference type="RefSeq" id="WP_208917771.1">
    <property type="nucleotide sequence ID" value="NZ_LT840184.1"/>
</dbReference>
<protein>
    <recommendedName>
        <fullName evidence="3">Tetratricopeptide repeat-containing protein</fullName>
    </recommendedName>
</protein>
<dbReference type="Pfam" id="PF20092">
    <property type="entry name" value="DUF6483"/>
    <property type="match status" value="1"/>
</dbReference>
<keyword evidence="2" id="KW-1185">Reference proteome</keyword>
<evidence type="ECO:0000313" key="1">
    <source>
        <dbReference type="EMBL" id="SMF70972.1"/>
    </source>
</evidence>
<reference evidence="1 2" key="1">
    <citation type="submission" date="2017-04" db="EMBL/GenBank/DDBJ databases">
        <authorList>
            <person name="Afonso C.L."/>
            <person name="Miller P.J."/>
            <person name="Scott M.A."/>
            <person name="Spackman E."/>
            <person name="Goraichik I."/>
            <person name="Dimitrov K.M."/>
            <person name="Suarez D.L."/>
            <person name="Swayne D.E."/>
        </authorList>
    </citation>
    <scope>NUCLEOTIDE SEQUENCE [LARGE SCALE GENOMIC DNA]</scope>
    <source>
        <strain evidence="1 2">N3/975</strain>
    </source>
</reference>
<proteinExistence type="predicted"/>
<name>A0A1X7GL93_9BACL</name>
<evidence type="ECO:0000313" key="2">
    <source>
        <dbReference type="Proteomes" id="UP000192940"/>
    </source>
</evidence>
<dbReference type="Proteomes" id="UP000192940">
    <property type="component" value="Chromosome I"/>
</dbReference>
<evidence type="ECO:0008006" key="3">
    <source>
        <dbReference type="Google" id="ProtNLM"/>
    </source>
</evidence>
<organism evidence="1 2">
    <name type="scientific">Paenibacillus uliginis N3/975</name>
    <dbReference type="NCBI Taxonomy" id="1313296"/>
    <lineage>
        <taxon>Bacteria</taxon>
        <taxon>Bacillati</taxon>
        <taxon>Bacillota</taxon>
        <taxon>Bacilli</taxon>
        <taxon>Bacillales</taxon>
        <taxon>Paenibacillaceae</taxon>
        <taxon>Paenibacillus</taxon>
    </lineage>
</organism>